<protein>
    <submittedName>
        <fullName evidence="1">Uncharacterized protein</fullName>
    </submittedName>
</protein>
<name>A0A1L6MYA2_9BACT</name>
<dbReference type="EMBL" id="CP016908">
    <property type="protein sequence ID" value="APS00510.1"/>
    <property type="molecule type" value="Genomic_DNA"/>
</dbReference>
<gene>
    <name evidence="1" type="ORF">BCY86_07345</name>
</gene>
<accession>A0A1L6MYA2</accession>
<keyword evidence="2" id="KW-1185">Reference proteome</keyword>
<evidence type="ECO:0000313" key="1">
    <source>
        <dbReference type="EMBL" id="APS00510.1"/>
    </source>
</evidence>
<dbReference type="Proteomes" id="UP000185544">
    <property type="component" value="Chromosome"/>
</dbReference>
<reference evidence="1 2" key="1">
    <citation type="submission" date="2016-08" db="EMBL/GenBank/DDBJ databases">
        <title>Identification and validation of antigenic proteins from Pajaroellobacter abortibovis using de-novo genome sequence assembly and reverse vaccinology.</title>
        <authorList>
            <person name="Welly B.T."/>
            <person name="Miller M.R."/>
            <person name="Stott J.L."/>
            <person name="Blanchard M.T."/>
            <person name="Islas-Trejo A.D."/>
            <person name="O'Rourke S.M."/>
            <person name="Young A.E."/>
            <person name="Medrano J.F."/>
            <person name="Van Eenennaam A.L."/>
        </authorList>
    </citation>
    <scope>NUCLEOTIDE SEQUENCE [LARGE SCALE GENOMIC DNA]</scope>
    <source>
        <strain evidence="1 2">BTF92-0548A/99-0131</strain>
    </source>
</reference>
<dbReference type="RefSeq" id="WP_075277179.1">
    <property type="nucleotide sequence ID" value="NZ_CP016908.1"/>
</dbReference>
<sequence length="100" mass="11066">MVALLLCMLILLIAIIEKFAEGDWSTLFVTTVLIVLCMLSKRHCKLKKHQEGYLQAHHTDHAPDPQKSVAFLTVGPYGSLGEFSALSLFYPPIILVGLSL</sequence>
<dbReference type="STRING" id="1882918.BCY86_07345"/>
<dbReference type="KEGG" id="pabo:BCY86_07345"/>
<proteinExistence type="predicted"/>
<organism evidence="1 2">
    <name type="scientific">Pajaroellobacter abortibovis</name>
    <dbReference type="NCBI Taxonomy" id="1882918"/>
    <lineage>
        <taxon>Bacteria</taxon>
        <taxon>Pseudomonadati</taxon>
        <taxon>Myxococcota</taxon>
        <taxon>Polyangia</taxon>
        <taxon>Polyangiales</taxon>
        <taxon>Polyangiaceae</taxon>
    </lineage>
</organism>
<evidence type="ECO:0000313" key="2">
    <source>
        <dbReference type="Proteomes" id="UP000185544"/>
    </source>
</evidence>
<dbReference type="AlphaFoldDB" id="A0A1L6MYA2"/>